<comment type="similarity">
    <text evidence="1">Belongs to the mTERF family.</text>
</comment>
<dbReference type="PANTHER" id="PTHR13068">
    <property type="entry name" value="CGI-12 PROTEIN-RELATED"/>
    <property type="match status" value="1"/>
</dbReference>
<dbReference type="SMART" id="SM00733">
    <property type="entry name" value="Mterf"/>
    <property type="match status" value="6"/>
</dbReference>
<evidence type="ECO:0000256" key="1">
    <source>
        <dbReference type="ARBA" id="ARBA00007692"/>
    </source>
</evidence>
<evidence type="ECO:0000256" key="3">
    <source>
        <dbReference type="ARBA" id="ARBA00022946"/>
    </source>
</evidence>
<evidence type="ECO:0000313" key="4">
    <source>
        <dbReference type="EMBL" id="GFP83104.1"/>
    </source>
</evidence>
<dbReference type="AlphaFoldDB" id="A0A830BEA5"/>
<keyword evidence="2" id="KW-0804">Transcription</keyword>
<comment type="caution">
    <text evidence="4">The sequence shown here is derived from an EMBL/GenBank/DDBJ whole genome shotgun (WGS) entry which is preliminary data.</text>
</comment>
<keyword evidence="2" id="KW-0805">Transcription regulation</keyword>
<accession>A0A830BEA5</accession>
<keyword evidence="2" id="KW-0806">Transcription termination</keyword>
<gene>
    <name evidence="4" type="ORF">PHJA_000453600</name>
</gene>
<dbReference type="FunFam" id="1.25.70.10:FF:000001">
    <property type="entry name" value="Mitochondrial transcription termination factor-like"/>
    <property type="match status" value="1"/>
</dbReference>
<dbReference type="Proteomes" id="UP000653305">
    <property type="component" value="Unassembled WGS sequence"/>
</dbReference>
<dbReference type="Gene3D" id="1.25.70.10">
    <property type="entry name" value="Transcription termination factor 3, mitochondrial"/>
    <property type="match status" value="1"/>
</dbReference>
<dbReference type="GO" id="GO:0003676">
    <property type="term" value="F:nucleic acid binding"/>
    <property type="evidence" value="ECO:0007669"/>
    <property type="project" value="InterPro"/>
</dbReference>
<dbReference type="InterPro" id="IPR038538">
    <property type="entry name" value="MTERF_sf"/>
</dbReference>
<dbReference type="EMBL" id="BMAC01000058">
    <property type="protein sequence ID" value="GFP83104.1"/>
    <property type="molecule type" value="Genomic_DNA"/>
</dbReference>
<keyword evidence="3" id="KW-0809">Transit peptide</keyword>
<proteinExistence type="inferred from homology"/>
<dbReference type="Pfam" id="PF02536">
    <property type="entry name" value="mTERF"/>
    <property type="match status" value="1"/>
</dbReference>
<name>A0A830BEA5_9LAMI</name>
<keyword evidence="5" id="KW-1185">Reference proteome</keyword>
<sequence>MFTIFCRRRLRVLPKGCCIFAGQQFRASENAVLVRSCSSSVCANASEKKSFTVSYLINSCGLSSNDAVSASKKVCFKSPEKPDAVLKLLREYGFTGAHHIPKIVTVWPNVLVACPNKTLLPKLQFFHSIGVPLPVLAQMLSAHPSILRRSFENAIIPNYNCLRSILGSNEGVVRVFSRAMGAFSHGWSKGVASSISFLRERGVPESSIVSLVLYNPPLLLLSKETLAVRIDRAVEMGFDVTESGFVHAMKVFLGMSESTLKRKMEVYRMCGWSESETVAAFLRHPYCLKYSEKKIMANMDFLVNELGCKSLDVARCPVLLGLSLDKRIKPRCLVARVLNDKGLKNTTSVTGLLILSEEMFLNRYIVKYEKDVPELLDIYRGK</sequence>
<evidence type="ECO:0000256" key="2">
    <source>
        <dbReference type="ARBA" id="ARBA00022472"/>
    </source>
</evidence>
<reference evidence="4" key="1">
    <citation type="submission" date="2020-07" db="EMBL/GenBank/DDBJ databases">
        <title>Ethylene signaling mediates host invasion by parasitic plants.</title>
        <authorList>
            <person name="Yoshida S."/>
        </authorList>
    </citation>
    <scope>NUCLEOTIDE SEQUENCE</scope>
    <source>
        <strain evidence="4">Okayama</strain>
    </source>
</reference>
<organism evidence="4 5">
    <name type="scientific">Phtheirospermum japonicum</name>
    <dbReference type="NCBI Taxonomy" id="374723"/>
    <lineage>
        <taxon>Eukaryota</taxon>
        <taxon>Viridiplantae</taxon>
        <taxon>Streptophyta</taxon>
        <taxon>Embryophyta</taxon>
        <taxon>Tracheophyta</taxon>
        <taxon>Spermatophyta</taxon>
        <taxon>Magnoliopsida</taxon>
        <taxon>eudicotyledons</taxon>
        <taxon>Gunneridae</taxon>
        <taxon>Pentapetalae</taxon>
        <taxon>asterids</taxon>
        <taxon>lamiids</taxon>
        <taxon>Lamiales</taxon>
        <taxon>Orobanchaceae</taxon>
        <taxon>Orobanchaceae incertae sedis</taxon>
        <taxon>Phtheirospermum</taxon>
    </lineage>
</organism>
<dbReference type="PANTHER" id="PTHR13068:SF133">
    <property type="entry name" value="MITOCHONDRIAL TRANSCRIPTION TERMINATION FACTOR FAMILY PROTEIN"/>
    <property type="match status" value="1"/>
</dbReference>
<dbReference type="OrthoDB" id="905822at2759"/>
<dbReference type="InterPro" id="IPR003690">
    <property type="entry name" value="MTERF"/>
</dbReference>
<dbReference type="GO" id="GO:0006353">
    <property type="term" value="P:DNA-templated transcription termination"/>
    <property type="evidence" value="ECO:0007669"/>
    <property type="project" value="UniProtKB-KW"/>
</dbReference>
<evidence type="ECO:0000313" key="5">
    <source>
        <dbReference type="Proteomes" id="UP000653305"/>
    </source>
</evidence>
<protein>
    <submittedName>
        <fullName evidence="4">Uncharacterized protein</fullName>
    </submittedName>
</protein>